<feature type="compositionally biased region" description="Low complexity" evidence="1">
    <location>
        <begin position="298"/>
        <end position="308"/>
    </location>
</feature>
<evidence type="ECO:0000313" key="2">
    <source>
        <dbReference type="EMBL" id="MBV4524375.1"/>
    </source>
</evidence>
<proteinExistence type="predicted"/>
<reference evidence="2" key="1">
    <citation type="submission" date="2021-06" db="EMBL/GenBank/DDBJ databases">
        <title>Updating the genus Pseudomonas: Description of 43 new species and partition of the Pseudomonas putida group.</title>
        <authorList>
            <person name="Girard L."/>
            <person name="Lood C."/>
            <person name="Vandamme P."/>
            <person name="Rokni-Zadeh H."/>
            <person name="Van Noort V."/>
            <person name="Hofte M."/>
            <person name="Lavigne R."/>
            <person name="De Mot R."/>
        </authorList>
    </citation>
    <scope>NUCLEOTIDE SEQUENCE</scope>
    <source>
        <strain evidence="2">SWRI74</strain>
    </source>
</reference>
<gene>
    <name evidence="2" type="ORF">KVG88_30335</name>
</gene>
<organism evidence="2 3">
    <name type="scientific">Pseudomonas azerbaijanoccidentalis</name>
    <dbReference type="NCBI Taxonomy" id="2842347"/>
    <lineage>
        <taxon>Bacteria</taxon>
        <taxon>Pseudomonadati</taxon>
        <taxon>Pseudomonadota</taxon>
        <taxon>Gammaproteobacteria</taxon>
        <taxon>Pseudomonadales</taxon>
        <taxon>Pseudomonadaceae</taxon>
        <taxon>Pseudomonas</taxon>
    </lineage>
</organism>
<evidence type="ECO:0008006" key="4">
    <source>
        <dbReference type="Google" id="ProtNLM"/>
    </source>
</evidence>
<name>A0ABS6QZL3_9PSED</name>
<feature type="region of interest" description="Disordered" evidence="1">
    <location>
        <begin position="283"/>
        <end position="341"/>
    </location>
</feature>
<keyword evidence="3" id="KW-1185">Reference proteome</keyword>
<accession>A0ABS6QZL3</accession>
<evidence type="ECO:0000256" key="1">
    <source>
        <dbReference type="SAM" id="MobiDB-lite"/>
    </source>
</evidence>
<dbReference type="RefSeq" id="WP_217873576.1">
    <property type="nucleotide sequence ID" value="NZ_JAHSTU010000014.1"/>
</dbReference>
<comment type="caution">
    <text evidence="2">The sequence shown here is derived from an EMBL/GenBank/DDBJ whole genome shotgun (WGS) entry which is preliminary data.</text>
</comment>
<sequence>MAAKKGVRSRVVIPANKASAEARKLFEADRAQRIGDQSAILSADDMAGLYDPKRGLFTTLGGEFRPVTVDDLIAFRAAVHDIQRRHGQRKGNVPVTAAPGGILAKQVVNLSAPDDRARASREIHTIIPISNQGGVVHITTNASAKSDVSRHHVYVQFLDYDKVLADGNTTLEAARRMLAGKLKFDCDCGRHTFWYRYIASIGSFNYGRPEDGFPRVRNPTLKGIACKHVIRVMATITAGATFNLFAKRMIENGRRTLSNKRTAVTVKEQQAFVEQMEQARKQAKRGTVIKTSEELKTQRQAQPSYQRQQEARKASAADRAAVRAANDKLRHSQAAKVNRKASSVQHQALTAAMKAQGFSEKQIAAALSAVNKVKG</sequence>
<evidence type="ECO:0000313" key="3">
    <source>
        <dbReference type="Proteomes" id="UP001049200"/>
    </source>
</evidence>
<dbReference type="EMBL" id="JAHSTU010000014">
    <property type="protein sequence ID" value="MBV4524375.1"/>
    <property type="molecule type" value="Genomic_DNA"/>
</dbReference>
<dbReference type="Proteomes" id="UP001049200">
    <property type="component" value="Unassembled WGS sequence"/>
</dbReference>
<protein>
    <recommendedName>
        <fullName evidence="4">Phage tail protein</fullName>
    </recommendedName>
</protein>